<gene>
    <name evidence="2" type="ORF">PVAP13_5NG430240</name>
</gene>
<comment type="caution">
    <text evidence="2">The sequence shown here is derived from an EMBL/GenBank/DDBJ whole genome shotgun (WGS) entry which is preliminary data.</text>
</comment>
<evidence type="ECO:0000256" key="1">
    <source>
        <dbReference type="SAM" id="Phobius"/>
    </source>
</evidence>
<keyword evidence="1" id="KW-0812">Transmembrane</keyword>
<keyword evidence="1" id="KW-0472">Membrane</keyword>
<evidence type="ECO:0000313" key="2">
    <source>
        <dbReference type="EMBL" id="KAG2590752.1"/>
    </source>
</evidence>
<organism evidence="2 3">
    <name type="scientific">Panicum virgatum</name>
    <name type="common">Blackwell switchgrass</name>
    <dbReference type="NCBI Taxonomy" id="38727"/>
    <lineage>
        <taxon>Eukaryota</taxon>
        <taxon>Viridiplantae</taxon>
        <taxon>Streptophyta</taxon>
        <taxon>Embryophyta</taxon>
        <taxon>Tracheophyta</taxon>
        <taxon>Spermatophyta</taxon>
        <taxon>Magnoliopsida</taxon>
        <taxon>Liliopsida</taxon>
        <taxon>Poales</taxon>
        <taxon>Poaceae</taxon>
        <taxon>PACMAD clade</taxon>
        <taxon>Panicoideae</taxon>
        <taxon>Panicodae</taxon>
        <taxon>Paniceae</taxon>
        <taxon>Panicinae</taxon>
        <taxon>Panicum</taxon>
        <taxon>Panicum sect. Hiantes</taxon>
    </lineage>
</organism>
<dbReference type="PANTHER" id="PTHR47165">
    <property type="entry name" value="OS03G0429900 PROTEIN"/>
    <property type="match status" value="1"/>
</dbReference>
<keyword evidence="1" id="KW-1133">Transmembrane helix</keyword>
<evidence type="ECO:0000313" key="3">
    <source>
        <dbReference type="Proteomes" id="UP000823388"/>
    </source>
</evidence>
<dbReference type="Gene3D" id="2.40.50.140">
    <property type="entry name" value="Nucleic acid-binding proteins"/>
    <property type="match status" value="1"/>
</dbReference>
<dbReference type="SUPFAM" id="SSF50249">
    <property type="entry name" value="Nucleic acid-binding proteins"/>
    <property type="match status" value="1"/>
</dbReference>
<protein>
    <submittedName>
        <fullName evidence="2">Uncharacterized protein</fullName>
    </submittedName>
</protein>
<feature type="transmembrane region" description="Helical" evidence="1">
    <location>
        <begin position="12"/>
        <end position="31"/>
    </location>
</feature>
<keyword evidence="3" id="KW-1185">Reference proteome</keyword>
<dbReference type="EMBL" id="CM029046">
    <property type="protein sequence ID" value="KAG2590752.1"/>
    <property type="molecule type" value="Genomic_DNA"/>
</dbReference>
<dbReference type="PANTHER" id="PTHR47165:SF4">
    <property type="entry name" value="OS03G0429900 PROTEIN"/>
    <property type="match status" value="1"/>
</dbReference>
<accession>A0A8T0RW15</accession>
<proteinExistence type="predicted"/>
<dbReference type="Proteomes" id="UP000823388">
    <property type="component" value="Chromosome 5N"/>
</dbReference>
<reference evidence="2" key="1">
    <citation type="submission" date="2020-05" db="EMBL/GenBank/DDBJ databases">
        <title>WGS assembly of Panicum virgatum.</title>
        <authorList>
            <person name="Lovell J.T."/>
            <person name="Jenkins J."/>
            <person name="Shu S."/>
            <person name="Juenger T.E."/>
            <person name="Schmutz J."/>
        </authorList>
    </citation>
    <scope>NUCLEOTIDE SEQUENCE</scope>
    <source>
        <strain evidence="2">AP13</strain>
    </source>
</reference>
<dbReference type="InterPro" id="IPR012340">
    <property type="entry name" value="NA-bd_OB-fold"/>
</dbReference>
<dbReference type="AlphaFoldDB" id="A0A8T0RW15"/>
<name>A0A8T0RW15_PANVG</name>
<sequence length="160" mass="19105">MYMILMDEHVFLSISFLFVYVILILLNYYIFEHNDTIHATIWKGLLSTYRPPINEGSIYIFSNFKVEGSIRYRPLSNEKKLVFTYNTMVKEVNEPSNKYKQQYFDDEAYRLLKINVTALLESLNGRTEEIPKNIQNHYEESFIFRFKLNNQNFTEGSQVI</sequence>